<dbReference type="AlphaFoldDB" id="A0A2S7KXD2"/>
<evidence type="ECO:0000313" key="3">
    <source>
        <dbReference type="Proteomes" id="UP000239522"/>
    </source>
</evidence>
<gene>
    <name evidence="2" type="ORF">BST83_09230</name>
</gene>
<comment type="caution">
    <text evidence="2">The sequence shown here is derived from an EMBL/GenBank/DDBJ whole genome shotgun (WGS) entry which is preliminary data.</text>
</comment>
<dbReference type="Gene3D" id="3.30.1150.10">
    <property type="match status" value="1"/>
</dbReference>
<proteinExistence type="predicted"/>
<name>A0A2S7KXD2_9FLAO</name>
<evidence type="ECO:0000313" key="2">
    <source>
        <dbReference type="EMBL" id="PQB07319.1"/>
    </source>
</evidence>
<feature type="domain" description="TonB C-terminal" evidence="1">
    <location>
        <begin position="81"/>
        <end position="149"/>
    </location>
</feature>
<reference evidence="2 3" key="1">
    <citation type="submission" date="2016-11" db="EMBL/GenBank/DDBJ databases">
        <title>Trade-off between light-utilization and light-protection in marine flavobacteria.</title>
        <authorList>
            <person name="Kumagai Y."/>
        </authorList>
    </citation>
    <scope>NUCLEOTIDE SEQUENCE [LARGE SCALE GENOMIC DNA]</scope>
    <source>
        <strain evidence="2 3">ATCC 700397</strain>
    </source>
</reference>
<organism evidence="2 3">
    <name type="scientific">Polaribacter filamentus</name>
    <dbReference type="NCBI Taxonomy" id="53483"/>
    <lineage>
        <taxon>Bacteria</taxon>
        <taxon>Pseudomonadati</taxon>
        <taxon>Bacteroidota</taxon>
        <taxon>Flavobacteriia</taxon>
        <taxon>Flavobacteriales</taxon>
        <taxon>Flavobacteriaceae</taxon>
    </lineage>
</organism>
<dbReference type="EMBL" id="MQUA01000013">
    <property type="protein sequence ID" value="PQB07319.1"/>
    <property type="molecule type" value="Genomic_DNA"/>
</dbReference>
<dbReference type="Pfam" id="PF03544">
    <property type="entry name" value="TonB_C"/>
    <property type="match status" value="1"/>
</dbReference>
<protein>
    <recommendedName>
        <fullName evidence="1">TonB C-terminal domain-containing protein</fullName>
    </recommendedName>
</protein>
<dbReference type="SUPFAM" id="SSF74653">
    <property type="entry name" value="TolA/TonB C-terminal domain"/>
    <property type="match status" value="1"/>
</dbReference>
<accession>A0A2S7KXD2</accession>
<sequence>MQEFGKKRNEKNTETKKELTQAEFKKVEFKNSLNLEYQLLGENNEQIKFSSLRKMAEFPGGFDSLTVFIQKNFELPKGDYKEIAGKVKSTFIIDTLGKVVDIKIVEKLEKNYDFATYEVISKIPNWKPAEIANGKKVRIKILIPFKFVLEE</sequence>
<dbReference type="InterPro" id="IPR037682">
    <property type="entry name" value="TonB_C"/>
</dbReference>
<dbReference type="OrthoDB" id="1095452at2"/>
<dbReference type="GO" id="GO:0055085">
    <property type="term" value="P:transmembrane transport"/>
    <property type="evidence" value="ECO:0007669"/>
    <property type="project" value="InterPro"/>
</dbReference>
<evidence type="ECO:0000259" key="1">
    <source>
        <dbReference type="Pfam" id="PF03544"/>
    </source>
</evidence>
<keyword evidence="3" id="KW-1185">Reference proteome</keyword>
<dbReference type="RefSeq" id="WP_104809537.1">
    <property type="nucleotide sequence ID" value="NZ_MQUA01000013.1"/>
</dbReference>
<dbReference type="Proteomes" id="UP000239522">
    <property type="component" value="Unassembled WGS sequence"/>
</dbReference>